<dbReference type="InterPro" id="IPR021255">
    <property type="entry name" value="DUF2807"/>
</dbReference>
<accession>A0A4R1KS11</accession>
<feature type="signal peptide" evidence="1">
    <location>
        <begin position="1"/>
        <end position="21"/>
    </location>
</feature>
<reference evidence="3 4" key="1">
    <citation type="journal article" date="2015" name="Stand. Genomic Sci.">
        <title>Genomic Encyclopedia of Bacterial and Archaeal Type Strains, Phase III: the genomes of soil and plant-associated and newly described type strains.</title>
        <authorList>
            <person name="Whitman W.B."/>
            <person name="Woyke T."/>
            <person name="Klenk H.P."/>
            <person name="Zhou Y."/>
            <person name="Lilburn T.G."/>
            <person name="Beck B.J."/>
            <person name="De Vos P."/>
            <person name="Vandamme P."/>
            <person name="Eisen J.A."/>
            <person name="Garrity G."/>
            <person name="Hugenholtz P."/>
            <person name="Kyrpides N.C."/>
        </authorList>
    </citation>
    <scope>NUCLEOTIDE SEQUENCE [LARGE SCALE GENOMIC DNA]</scope>
    <source>
        <strain evidence="3 4">CECT 8445</strain>
    </source>
</reference>
<dbReference type="Pfam" id="PF10988">
    <property type="entry name" value="DUF2807"/>
    <property type="match status" value="1"/>
</dbReference>
<evidence type="ECO:0000313" key="3">
    <source>
        <dbReference type="EMBL" id="TCK67846.1"/>
    </source>
</evidence>
<organism evidence="3 4">
    <name type="scientific">Winogradskyella wandonensis</name>
    <dbReference type="NCBI Taxonomy" id="1442586"/>
    <lineage>
        <taxon>Bacteria</taxon>
        <taxon>Pseudomonadati</taxon>
        <taxon>Bacteroidota</taxon>
        <taxon>Flavobacteriia</taxon>
        <taxon>Flavobacteriales</taxon>
        <taxon>Flavobacteriaceae</taxon>
        <taxon>Winogradskyella</taxon>
    </lineage>
</organism>
<evidence type="ECO:0000259" key="2">
    <source>
        <dbReference type="Pfam" id="PF10988"/>
    </source>
</evidence>
<comment type="caution">
    <text evidence="3">The sequence shown here is derived from an EMBL/GenBank/DDBJ whole genome shotgun (WGS) entry which is preliminary data.</text>
</comment>
<evidence type="ECO:0000256" key="1">
    <source>
        <dbReference type="SAM" id="SignalP"/>
    </source>
</evidence>
<evidence type="ECO:0000313" key="4">
    <source>
        <dbReference type="Proteomes" id="UP000295714"/>
    </source>
</evidence>
<feature type="domain" description="Putative auto-transporter adhesin head GIN" evidence="2">
    <location>
        <begin position="31"/>
        <end position="210"/>
    </location>
</feature>
<name>A0A4R1KS11_9FLAO</name>
<keyword evidence="1" id="KW-0732">Signal</keyword>
<protein>
    <submittedName>
        <fullName evidence="3">Putative autotransporter adhesin-like protein</fullName>
    </submittedName>
</protein>
<proteinExistence type="predicted"/>
<dbReference type="Gene3D" id="2.160.20.120">
    <property type="match status" value="1"/>
</dbReference>
<gene>
    <name evidence="3" type="ORF">DFQ05_1628</name>
</gene>
<dbReference type="Proteomes" id="UP000295714">
    <property type="component" value="Unassembled WGS sequence"/>
</dbReference>
<keyword evidence="4" id="KW-1185">Reference proteome</keyword>
<dbReference type="EMBL" id="SMGI01000002">
    <property type="protein sequence ID" value="TCK67846.1"/>
    <property type="molecule type" value="Genomic_DNA"/>
</dbReference>
<dbReference type="AlphaFoldDB" id="A0A4R1KS11"/>
<feature type="chain" id="PRO_5020377406" evidence="1">
    <location>
        <begin position="22"/>
        <end position="226"/>
    </location>
</feature>
<sequence>MLSMKNAIIALTLSLSALVSAQSPIVKQIGEFKEVKVFDLINVTMIKSSENKVVIEGANRRNVEVINKNGKLKIRMELEESYDGNRTNVMLHYTSVDIIDANEGADINVESTIDQFEIKLRAQEGGKITAKVKASYTDIRSVTGGEITLTGESKNQDISIYTGGIFNGENFKTENTEVSINAAGEASVNASEFVEVRVRAGGDVYIYGNPKEIDQKTVLGGRVKRM</sequence>